<comment type="caution">
    <text evidence="1">The sequence shown here is derived from an EMBL/GenBank/DDBJ whole genome shotgun (WGS) entry which is preliminary data.</text>
</comment>
<accession>A0ACB9AFY0</accession>
<gene>
    <name evidence="1" type="ORF">L2E82_38186</name>
</gene>
<organism evidence="1 2">
    <name type="scientific">Cichorium intybus</name>
    <name type="common">Chicory</name>
    <dbReference type="NCBI Taxonomy" id="13427"/>
    <lineage>
        <taxon>Eukaryota</taxon>
        <taxon>Viridiplantae</taxon>
        <taxon>Streptophyta</taxon>
        <taxon>Embryophyta</taxon>
        <taxon>Tracheophyta</taxon>
        <taxon>Spermatophyta</taxon>
        <taxon>Magnoliopsida</taxon>
        <taxon>eudicotyledons</taxon>
        <taxon>Gunneridae</taxon>
        <taxon>Pentapetalae</taxon>
        <taxon>asterids</taxon>
        <taxon>campanulids</taxon>
        <taxon>Asterales</taxon>
        <taxon>Asteraceae</taxon>
        <taxon>Cichorioideae</taxon>
        <taxon>Cichorieae</taxon>
        <taxon>Cichoriinae</taxon>
        <taxon>Cichorium</taxon>
    </lineage>
</organism>
<sequence>MKSIGNPHQCVDERTRTGKPLSRATIEVVEAKLLNQAHLYVLRNTAVVEPYIVQHMSELKDHNPRASRNGTWLQNQHSRTFISWLKNEVEKRVANGEDICDNVRWLAKGPSFAVNKYSGFAINEYKFHTTSRDESKTTQCSGVSLVAHAMQIASAKDFNPVYGAVTYYGRIKEIWDLDYRMFTVPVFMCDWVDSRGIKKDAFGFTIVNFDRLGHQSECFILASQAKQVFYVQDQEDKNSSVVGFTPYKMYKYGENGETDDMLEFDATVDFTQDSTLVELDDDFLCTRPDGEGILV</sequence>
<reference evidence="1 2" key="2">
    <citation type="journal article" date="2022" name="Mol. Ecol. Resour.">
        <title>The genomes of chicory, endive, great burdock and yacon provide insights into Asteraceae paleo-polyploidization history and plant inulin production.</title>
        <authorList>
            <person name="Fan W."/>
            <person name="Wang S."/>
            <person name="Wang H."/>
            <person name="Wang A."/>
            <person name="Jiang F."/>
            <person name="Liu H."/>
            <person name="Zhao H."/>
            <person name="Xu D."/>
            <person name="Zhang Y."/>
        </authorList>
    </citation>
    <scope>NUCLEOTIDE SEQUENCE [LARGE SCALE GENOMIC DNA]</scope>
    <source>
        <strain evidence="2">cv. Punajuju</strain>
        <tissue evidence="1">Leaves</tissue>
    </source>
</reference>
<reference evidence="2" key="1">
    <citation type="journal article" date="2022" name="Mol. Ecol. Resour.">
        <title>The genomes of chicory, endive, great burdock and yacon provide insights into Asteraceae palaeo-polyploidization history and plant inulin production.</title>
        <authorList>
            <person name="Fan W."/>
            <person name="Wang S."/>
            <person name="Wang H."/>
            <person name="Wang A."/>
            <person name="Jiang F."/>
            <person name="Liu H."/>
            <person name="Zhao H."/>
            <person name="Xu D."/>
            <person name="Zhang Y."/>
        </authorList>
    </citation>
    <scope>NUCLEOTIDE SEQUENCE [LARGE SCALE GENOMIC DNA]</scope>
    <source>
        <strain evidence="2">cv. Punajuju</strain>
    </source>
</reference>
<proteinExistence type="predicted"/>
<evidence type="ECO:0000313" key="1">
    <source>
        <dbReference type="EMBL" id="KAI3708762.1"/>
    </source>
</evidence>
<evidence type="ECO:0000313" key="2">
    <source>
        <dbReference type="Proteomes" id="UP001055811"/>
    </source>
</evidence>
<dbReference type="Proteomes" id="UP001055811">
    <property type="component" value="Linkage Group LG07"/>
</dbReference>
<protein>
    <submittedName>
        <fullName evidence="1">Uncharacterized protein</fullName>
    </submittedName>
</protein>
<keyword evidence="2" id="KW-1185">Reference proteome</keyword>
<dbReference type="EMBL" id="CM042015">
    <property type="protein sequence ID" value="KAI3708762.1"/>
    <property type="molecule type" value="Genomic_DNA"/>
</dbReference>
<name>A0ACB9AFY0_CICIN</name>